<sequence length="312" mass="35365">MAMFVKFEKQRHPLWVSLMQRRVVDASIVWNYALVTALQRNAVTPRTRRRTKVATSRLSRDLLRKDWPVISSARKFAALAQSGVQVKRWPMIGRMSLIKYHVGSNAGYSLPGVCNLSQYGPFEMANRAIINSSTRRKKTNRSGILLNALEVSTADWYYESYCEDVANRPHVMSRSPFGNNPVHSSVPVTSRYLRTDHRQSPSYLRSPRSKYVLSAKAGIVLTQRSVSQEEGPEESSAKESDSKLSIRSFPAEDNVRKLRPRRGTSRECCNLYVTTAKVAKREFTTIRKGTPWLSPLPVQQENAPDKFTDGAV</sequence>
<feature type="compositionally biased region" description="Basic and acidic residues" evidence="1">
    <location>
        <begin position="235"/>
        <end position="244"/>
    </location>
</feature>
<dbReference type="EMBL" id="KQ435729">
    <property type="protein sequence ID" value="KOX77681.1"/>
    <property type="molecule type" value="Genomic_DNA"/>
</dbReference>
<feature type="region of interest" description="Disordered" evidence="1">
    <location>
        <begin position="290"/>
        <end position="312"/>
    </location>
</feature>
<evidence type="ECO:0000256" key="1">
    <source>
        <dbReference type="SAM" id="MobiDB-lite"/>
    </source>
</evidence>
<name>A0A0N0BIF7_9HYME</name>
<keyword evidence="3" id="KW-1185">Reference proteome</keyword>
<proteinExistence type="predicted"/>
<organism evidence="2 3">
    <name type="scientific">Melipona quadrifasciata</name>
    <dbReference type="NCBI Taxonomy" id="166423"/>
    <lineage>
        <taxon>Eukaryota</taxon>
        <taxon>Metazoa</taxon>
        <taxon>Ecdysozoa</taxon>
        <taxon>Arthropoda</taxon>
        <taxon>Hexapoda</taxon>
        <taxon>Insecta</taxon>
        <taxon>Pterygota</taxon>
        <taxon>Neoptera</taxon>
        <taxon>Endopterygota</taxon>
        <taxon>Hymenoptera</taxon>
        <taxon>Apocrita</taxon>
        <taxon>Aculeata</taxon>
        <taxon>Apoidea</taxon>
        <taxon>Anthophila</taxon>
        <taxon>Apidae</taxon>
        <taxon>Melipona</taxon>
    </lineage>
</organism>
<dbReference type="AlphaFoldDB" id="A0A0N0BIF7"/>
<feature type="compositionally biased region" description="Basic and acidic residues" evidence="1">
    <location>
        <begin position="303"/>
        <end position="312"/>
    </location>
</feature>
<evidence type="ECO:0000313" key="3">
    <source>
        <dbReference type="Proteomes" id="UP000053105"/>
    </source>
</evidence>
<protein>
    <submittedName>
        <fullName evidence="2">Uncharacterized protein</fullName>
    </submittedName>
</protein>
<feature type="region of interest" description="Disordered" evidence="1">
    <location>
        <begin position="223"/>
        <end position="261"/>
    </location>
</feature>
<dbReference type="Proteomes" id="UP000053105">
    <property type="component" value="Unassembled WGS sequence"/>
</dbReference>
<accession>A0A0N0BIF7</accession>
<reference evidence="2 3" key="1">
    <citation type="submission" date="2015-07" db="EMBL/GenBank/DDBJ databases">
        <title>The genome of Melipona quadrifasciata.</title>
        <authorList>
            <person name="Pan H."/>
            <person name="Kapheim K."/>
        </authorList>
    </citation>
    <scope>NUCLEOTIDE SEQUENCE [LARGE SCALE GENOMIC DNA]</scope>
    <source>
        <strain evidence="2">0111107301</strain>
        <tissue evidence="2">Whole body</tissue>
    </source>
</reference>
<gene>
    <name evidence="2" type="ORF">WN51_09346</name>
</gene>
<evidence type="ECO:0000313" key="2">
    <source>
        <dbReference type="EMBL" id="KOX77681.1"/>
    </source>
</evidence>